<dbReference type="EC" id="1.1.3.9" evidence="5"/>
<dbReference type="PANTHER" id="PTHR32208:SF21">
    <property type="entry name" value="LOW QUALITY PROTEIN: ALDEHYDE OXIDASE GLOX-LIKE"/>
    <property type="match status" value="1"/>
</dbReference>
<reference evidence="8" key="2">
    <citation type="journal article" date="2018" name="Nat. Microbiol.">
        <title>Leveraging single-cell genomics to expand the fungal tree of life.</title>
        <authorList>
            <person name="Ahrendt S.R."/>
            <person name="Quandt C.A."/>
            <person name="Ciobanu D."/>
            <person name="Clum A."/>
            <person name="Salamov A."/>
            <person name="Andreopoulos B."/>
            <person name="Cheng J.F."/>
            <person name="Woyke T."/>
            <person name="Pelin A."/>
            <person name="Henrissat B."/>
            <person name="Reynolds N.K."/>
            <person name="Benny G.L."/>
            <person name="Smith M.E."/>
            <person name="James T.Y."/>
            <person name="Grigoriev I.V."/>
        </authorList>
    </citation>
    <scope>NUCLEOTIDE SEQUENCE [LARGE SCALE GENOMIC DNA]</scope>
    <source>
        <strain evidence="8">CSF55</strain>
    </source>
</reference>
<dbReference type="EMBL" id="KE561117">
    <property type="protein sequence ID" value="EPZ32737.1"/>
    <property type="molecule type" value="Genomic_DNA"/>
</dbReference>
<sequence length="719" mass="78943">MTSIELQSHNSSLNNLANSRRDLVNVQDAKYDKNRKWKIAGGVTSGIILVGLAVGLGVYYGIKSSQAGLDPPLEPLEFIYKDGLDYPWNTYWNETVSTKQDCASLCQLKYTDKSSRHFTQFRDQIRVLFGEVRFGYSLGNTTEASPQACLDKCKSSNECDLVAYKEYLEEFEPDMTGKIYCMKLGVPRDSDTTIGFAKNPYGLNLQPKTKGRFDVIGNSGVVAIHANLMPNGKILYSARPEVRRKDPKTGQPAPNTKAVSRPSIAPFGEIATVFDPLTGTFVTAPVDENTFCNGALLAADGSVFYSGGDPGGDISRAPGYDLQDGLKKQRYFNYKTGQWTYIHDMVYPRWYPSPIRLVDGTIFSFGGSTNGADGIPQPNMDITKPGVNVNTAVPSPLILETGTANYPYVHLIPFTGHVFVFAYQHWAIVDKNTGLEIERQVQLTEGIRGGDYVTGATLLPLEPEKNYEAEFVIFGGANNRQEEKGLRTVAHLLLTTTGPKNWFYDSDLMPYGRTLTMAVNQPNGKILIFGGGHAGKTGADPNGLTFIKGPTNDVFCYDPYAPAGKKFTVFATTPINRLYHSTAILLPDGRTTLSGGDEATFITAQTYEYRVEAFTPPWLLNDIPRPEIKQAPTGLIAYGSTFTVTYSGTVSRVSIVTPGSSTHAVDFTQRVVFLKVEQKDSSSLTLRAPPDATIILQGYHMLFLLNNDTPSVAAWVQFG</sequence>
<reference evidence="5 7" key="1">
    <citation type="journal article" date="2013" name="Curr. Biol.">
        <title>Shared signatures of parasitism and phylogenomics unite Cryptomycota and microsporidia.</title>
        <authorList>
            <person name="James T.Y."/>
            <person name="Pelin A."/>
            <person name="Bonen L."/>
            <person name="Ahrendt S."/>
            <person name="Sain D."/>
            <person name="Corradi N."/>
            <person name="Stajich J.E."/>
        </authorList>
    </citation>
    <scope>NUCLEOTIDE SEQUENCE [LARGE SCALE GENOMIC DNA]</scope>
    <source>
        <strain evidence="5">CSF55</strain>
        <strain evidence="5">CSF55</strain>
    </source>
</reference>
<dbReference type="Gene3D" id="2.130.10.80">
    <property type="entry name" value="Galactose oxidase/kelch, beta-propeller"/>
    <property type="match status" value="1"/>
</dbReference>
<dbReference type="STRING" id="988480.A0A075AVK5"/>
<dbReference type="GO" id="GO:0045480">
    <property type="term" value="F:galactose oxidase activity"/>
    <property type="evidence" value="ECO:0007669"/>
    <property type="project" value="UniProtKB-EC"/>
</dbReference>
<evidence type="ECO:0000259" key="3">
    <source>
        <dbReference type="Pfam" id="PF07250"/>
    </source>
</evidence>
<dbReference type="Proteomes" id="UP000030755">
    <property type="component" value="Unassembled WGS sequence"/>
</dbReference>
<evidence type="ECO:0000313" key="5">
    <source>
        <dbReference type="EMBL" id="EPZ32737.1"/>
    </source>
</evidence>
<protein>
    <submittedName>
        <fullName evidence="5 6">DUF1929-domain-containing protein</fullName>
        <ecNumber evidence="5">1.1.3.9</ecNumber>
    </submittedName>
</protein>
<dbReference type="InterPro" id="IPR015202">
    <property type="entry name" value="GO-like_E_set"/>
</dbReference>
<dbReference type="SUPFAM" id="SSF50965">
    <property type="entry name" value="Galactose oxidase, central domain"/>
    <property type="match status" value="1"/>
</dbReference>
<evidence type="ECO:0000256" key="1">
    <source>
        <dbReference type="ARBA" id="ARBA00022729"/>
    </source>
</evidence>
<gene>
    <name evidence="5" type="ORF">O9G_000812</name>
    <name evidence="6" type="ORF">ROZALSC1DRAFT_28198</name>
</gene>
<dbReference type="Proteomes" id="UP000281549">
    <property type="component" value="Unassembled WGS sequence"/>
</dbReference>
<dbReference type="Pfam" id="PF09118">
    <property type="entry name" value="GO-like_E_set"/>
    <property type="match status" value="1"/>
</dbReference>
<dbReference type="SUPFAM" id="SSF81296">
    <property type="entry name" value="E set domains"/>
    <property type="match status" value="1"/>
</dbReference>
<evidence type="ECO:0000259" key="4">
    <source>
        <dbReference type="Pfam" id="PF09118"/>
    </source>
</evidence>
<dbReference type="PANTHER" id="PTHR32208">
    <property type="entry name" value="SECRETED PROTEIN-RELATED"/>
    <property type="match status" value="1"/>
</dbReference>
<proteinExistence type="predicted"/>
<keyword evidence="1" id="KW-0732">Signal</keyword>
<dbReference type="InterPro" id="IPR011043">
    <property type="entry name" value="Gal_Oxase/kelch_b-propeller"/>
</dbReference>
<dbReference type="CDD" id="cd02851">
    <property type="entry name" value="E_set_GO_C"/>
    <property type="match status" value="1"/>
</dbReference>
<keyword evidence="2" id="KW-0472">Membrane</keyword>
<evidence type="ECO:0000313" key="8">
    <source>
        <dbReference type="Proteomes" id="UP000281549"/>
    </source>
</evidence>
<keyword evidence="2" id="KW-1133">Transmembrane helix</keyword>
<dbReference type="Gene3D" id="2.60.40.10">
    <property type="entry name" value="Immunoglobulins"/>
    <property type="match status" value="1"/>
</dbReference>
<dbReference type="EMBL" id="ML005085">
    <property type="protein sequence ID" value="RKP20295.1"/>
    <property type="molecule type" value="Genomic_DNA"/>
</dbReference>
<evidence type="ECO:0000313" key="7">
    <source>
        <dbReference type="Proteomes" id="UP000030755"/>
    </source>
</evidence>
<feature type="domain" description="Glyoxal oxidase N-terminal" evidence="3">
    <location>
        <begin position="272"/>
        <end position="617"/>
    </location>
</feature>
<dbReference type="InterPro" id="IPR009880">
    <property type="entry name" value="Glyoxal_oxidase_N"/>
</dbReference>
<dbReference type="OrthoDB" id="2019572at2759"/>
<keyword evidence="2" id="KW-0812">Transmembrane</keyword>
<evidence type="ECO:0000313" key="6">
    <source>
        <dbReference type="EMBL" id="RKP20295.1"/>
    </source>
</evidence>
<dbReference type="Pfam" id="PF07250">
    <property type="entry name" value="Glyoxal_oxid_N"/>
    <property type="match status" value="1"/>
</dbReference>
<organism evidence="5 7">
    <name type="scientific">Rozella allomycis (strain CSF55)</name>
    <dbReference type="NCBI Taxonomy" id="988480"/>
    <lineage>
        <taxon>Eukaryota</taxon>
        <taxon>Fungi</taxon>
        <taxon>Fungi incertae sedis</taxon>
        <taxon>Cryptomycota</taxon>
        <taxon>Cryptomycota incertae sedis</taxon>
        <taxon>Rozella</taxon>
    </lineage>
</organism>
<accession>A0A075AVK5</accession>
<dbReference type="InterPro" id="IPR013783">
    <property type="entry name" value="Ig-like_fold"/>
</dbReference>
<dbReference type="InterPro" id="IPR014756">
    <property type="entry name" value="Ig_E-set"/>
</dbReference>
<feature type="transmembrane region" description="Helical" evidence="2">
    <location>
        <begin position="39"/>
        <end position="62"/>
    </location>
</feature>
<dbReference type="InterPro" id="IPR037293">
    <property type="entry name" value="Gal_Oxidase_central_sf"/>
</dbReference>
<dbReference type="OMA" id="GAMDCWA"/>
<feature type="domain" description="Galactose oxidase-like Early set" evidence="4">
    <location>
        <begin position="625"/>
        <end position="717"/>
    </location>
</feature>
<keyword evidence="7" id="KW-1185">Reference proteome</keyword>
<evidence type="ECO:0000256" key="2">
    <source>
        <dbReference type="SAM" id="Phobius"/>
    </source>
</evidence>
<keyword evidence="5" id="KW-0560">Oxidoreductase</keyword>
<dbReference type="AlphaFoldDB" id="A0A075AVK5"/>
<dbReference type="HOGENOM" id="CLU_003527_1_0_1"/>
<reference evidence="6" key="3">
    <citation type="submission" date="2018-08" db="EMBL/GenBank/DDBJ databases">
        <title>Leveraging single-cell genomics to expand the Fungal Tree of Life.</title>
        <authorList>
            <consortium name="DOE Joint Genome Institute"/>
            <person name="Ahrendt S.R."/>
            <person name="Quandt C.A."/>
            <person name="Ciobanu D."/>
            <person name="Clum A."/>
            <person name="Salamov A."/>
            <person name="Andreopoulos B."/>
            <person name="Cheng J.-F."/>
            <person name="Woyke T."/>
            <person name="Pelin A."/>
            <person name="Henrissat B."/>
            <person name="Reynolds N."/>
            <person name="Benny G.L."/>
            <person name="Smith M.E."/>
            <person name="James T.Y."/>
            <person name="Grigoriev I.V."/>
        </authorList>
    </citation>
    <scope>NUCLEOTIDE SEQUENCE</scope>
    <source>
        <strain evidence="6">CSF55</strain>
    </source>
</reference>
<name>A0A075AVK5_ROZAC</name>